<protein>
    <submittedName>
        <fullName evidence="3">Glutaredoxin-2</fullName>
    </submittedName>
</protein>
<gene>
    <name evidence="3" type="ORF">SEMRO_426_G140280.1</name>
</gene>
<name>A0A9N8E0X0_9STRA</name>
<comment type="caution">
    <text evidence="3">The sequence shown here is derived from an EMBL/GenBank/DDBJ whole genome shotgun (WGS) entry which is preliminary data.</text>
</comment>
<evidence type="ECO:0000256" key="1">
    <source>
        <dbReference type="SAM" id="MobiDB-lite"/>
    </source>
</evidence>
<feature type="region of interest" description="Disordered" evidence="1">
    <location>
        <begin position="1"/>
        <end position="31"/>
    </location>
</feature>
<dbReference type="InterPro" id="IPR036249">
    <property type="entry name" value="Thioredoxin-like_sf"/>
</dbReference>
<dbReference type="InterPro" id="IPR002109">
    <property type="entry name" value="Glutaredoxin"/>
</dbReference>
<evidence type="ECO:0000259" key="2">
    <source>
        <dbReference type="Pfam" id="PF00462"/>
    </source>
</evidence>
<dbReference type="GO" id="GO:0005737">
    <property type="term" value="C:cytoplasm"/>
    <property type="evidence" value="ECO:0007669"/>
    <property type="project" value="TreeGrafter"/>
</dbReference>
<keyword evidence="4" id="KW-1185">Reference proteome</keyword>
<dbReference type="EMBL" id="CAICTM010000425">
    <property type="protein sequence ID" value="CAB9510200.1"/>
    <property type="molecule type" value="Genomic_DNA"/>
</dbReference>
<reference evidence="3" key="1">
    <citation type="submission" date="2020-06" db="EMBL/GenBank/DDBJ databases">
        <authorList>
            <consortium name="Plant Systems Biology data submission"/>
        </authorList>
    </citation>
    <scope>NUCLEOTIDE SEQUENCE</scope>
    <source>
        <strain evidence="3">D6</strain>
    </source>
</reference>
<dbReference type="PANTHER" id="PTHR45694">
    <property type="entry name" value="GLUTAREDOXIN 2"/>
    <property type="match status" value="1"/>
</dbReference>
<proteinExistence type="predicted"/>
<dbReference type="SUPFAM" id="SSF52833">
    <property type="entry name" value="Thioredoxin-like"/>
    <property type="match status" value="1"/>
</dbReference>
<dbReference type="PANTHER" id="PTHR45694:SF18">
    <property type="entry name" value="GLUTAREDOXIN-1-RELATED"/>
    <property type="match status" value="1"/>
</dbReference>
<evidence type="ECO:0000313" key="3">
    <source>
        <dbReference type="EMBL" id="CAB9510200.1"/>
    </source>
</evidence>
<feature type="compositionally biased region" description="Basic and acidic residues" evidence="1">
    <location>
        <begin position="1"/>
        <end position="25"/>
    </location>
</feature>
<dbReference type="AlphaFoldDB" id="A0A9N8E0X0"/>
<dbReference type="PROSITE" id="PS51354">
    <property type="entry name" value="GLUTAREDOXIN_2"/>
    <property type="match status" value="1"/>
</dbReference>
<evidence type="ECO:0000313" key="4">
    <source>
        <dbReference type="Proteomes" id="UP001153069"/>
    </source>
</evidence>
<dbReference type="OrthoDB" id="44061at2759"/>
<feature type="domain" description="Glutaredoxin" evidence="2">
    <location>
        <begin position="48"/>
        <end position="123"/>
    </location>
</feature>
<dbReference type="GO" id="GO:0034599">
    <property type="term" value="P:cellular response to oxidative stress"/>
    <property type="evidence" value="ECO:0007669"/>
    <property type="project" value="TreeGrafter"/>
</dbReference>
<dbReference type="Gene3D" id="3.40.30.10">
    <property type="entry name" value="Glutaredoxin"/>
    <property type="match status" value="1"/>
</dbReference>
<organism evidence="3 4">
    <name type="scientific">Seminavis robusta</name>
    <dbReference type="NCBI Taxonomy" id="568900"/>
    <lineage>
        <taxon>Eukaryota</taxon>
        <taxon>Sar</taxon>
        <taxon>Stramenopiles</taxon>
        <taxon>Ochrophyta</taxon>
        <taxon>Bacillariophyta</taxon>
        <taxon>Bacillariophyceae</taxon>
        <taxon>Bacillariophycidae</taxon>
        <taxon>Naviculales</taxon>
        <taxon>Naviculaceae</taxon>
        <taxon>Seminavis</taxon>
    </lineage>
</organism>
<dbReference type="Proteomes" id="UP001153069">
    <property type="component" value="Unassembled WGS sequence"/>
</dbReference>
<accession>A0A9N8E0X0</accession>
<dbReference type="GO" id="GO:0015038">
    <property type="term" value="F:glutathione disulfide oxidoreductase activity"/>
    <property type="evidence" value="ECO:0007669"/>
    <property type="project" value="TreeGrafter"/>
</dbReference>
<sequence>MNVEELLKKQTSKKKEAAASKKTEVDDSAELDEAGKKEIQDVIANNKIVVFSKSYCPYCRQAKMTFNSIDNPKLEYKVVEMDDGSHNGWQAHISEIAKTMALECAKNNNTKSVPQIFINQKYIGGADDLADLYANKSLAEMLGREIK</sequence>
<dbReference type="Pfam" id="PF00462">
    <property type="entry name" value="Glutaredoxin"/>
    <property type="match status" value="1"/>
</dbReference>